<protein>
    <submittedName>
        <fullName evidence="8">Uncharacterized protein</fullName>
    </submittedName>
</protein>
<feature type="compositionally biased region" description="Basic and acidic residues" evidence="7">
    <location>
        <begin position="701"/>
        <end position="712"/>
    </location>
</feature>
<keyword evidence="6" id="KW-0472">Membrane</keyword>
<keyword evidence="2" id="KW-0813">Transport</keyword>
<dbReference type="GO" id="GO:0031901">
    <property type="term" value="C:early endosome membrane"/>
    <property type="evidence" value="ECO:0007669"/>
    <property type="project" value="UniProtKB-SubCell"/>
</dbReference>
<reference evidence="9" key="1">
    <citation type="submission" date="2013-06" db="EMBL/GenBank/DDBJ databases">
        <authorList>
            <person name="Zhao Q."/>
        </authorList>
    </citation>
    <scope>NUCLEOTIDE SEQUENCE</scope>
    <source>
        <strain evidence="9">cv. W1943</strain>
    </source>
</reference>
<evidence type="ECO:0000256" key="1">
    <source>
        <dbReference type="ARBA" id="ARBA00004469"/>
    </source>
</evidence>
<feature type="compositionally biased region" description="Basic residues" evidence="7">
    <location>
        <begin position="1145"/>
        <end position="1157"/>
    </location>
</feature>
<evidence type="ECO:0000313" key="8">
    <source>
        <dbReference type="EnsemblPlants" id="ORUFI03G13520.1"/>
    </source>
</evidence>
<dbReference type="Proteomes" id="UP000008022">
    <property type="component" value="Unassembled WGS sequence"/>
</dbReference>
<feature type="compositionally biased region" description="Basic and acidic residues" evidence="7">
    <location>
        <begin position="46"/>
        <end position="65"/>
    </location>
</feature>
<accession>A0A0E0NTG2</accession>
<comment type="subcellular location">
    <subcellularLocation>
        <location evidence="1">Early endosome membrane</location>
        <topology evidence="1">Peripheral membrane protein</topology>
        <orientation evidence="1">Cytoplasmic side</orientation>
    </subcellularLocation>
</comment>
<sequence length="1169" mass="128724">MAAIHRRVSPWTTRHSPIVTSRRAKVGNGLLHLSARGSGWNFHEATRDARPHRTDSHRLGPRLDEPAVGVPIKKRPVLLSDRLLPSGMPPSMRPSSPATGMAVSVAEAGCSKDTFLNRSVSEETSAITKGNGMFNPQDQRHAKRSFIQSLTEKKGLSLDGSSGIPSRIESGTGNVAPVDDTQSQKFLSLGLRSASRLNGKINSSSNVKEEKVDQGLSSFPSADFQKDAGATNEPKSSSDSSFGRLPNLDLNVPLDPHDPAESLPIVQDSSNILCHETVQLQKAHVPPVPPVSTVSNGLHRNITSTLNLSNAYGLSNKRGAADVTLDLQLKPPARPELGINWKGLAPVPGLSLSLSSKHVEESKNNAGLNLSLFGKHINESENNAPNVAVRSEPTPGGAHQVPGKAALDLNSGIFPNVATANVPLSTERLRDAIRTEAMHADHEVKKSIKCEETTAAIPSPATASVSSRCSPLMATKQLPLGDRDASRAGLRVSASQPSLPTEPACCNPDEANVDCKPTMSHVNSRNAVEVCGSLQSSLNPIPEPSISNSRNRFGFDGMSQGSAEMDCSEDDDNIVSHLSTTNKPHGGTLGNNQTSGSMGSGRNLQKEHDSNTHQNCSFVTNKIDMQGISDDKRINVKDGVFPHSCQNSHQSGNVVNEESKNKQLLGSDKNTPMNNNDSTIRVKTITGSSTADTRRTTSVQNERDGQIDDPHWRGMGHPYVNVNSKRDWVSSSIWNETWERLMQSKREKNKGEYHGGRHAPDTFNQRRPDYRYGGRGVGSRGNPRNFRGPRMNESELYFDDEPMARRRRPFEDYLGHMQRIPHRRHRSPPMNNQLQGGLMRDMDIDGFSGRDVPDPRLLAHEHMEDLSDDMMEERSPPLIRTDRPYLPHRHHTRRHGSPFDRIEHDDRGMQRNMRRCGMHHGGVEGDSFEPHLHPAQLAELHAKAELTERRKFGERRGHHLRPFEGSPDDDEVILSYGADGDMDFAEGGSGGLPPGELDGRFRRHMGRDEEEEDHMCHGPHGWRDGSSNGSRAKRRSHTYQRSLLQTNRPPYLIIRYCMATTTTVDGGDDGMVEDPSKAGSPVPIAAVRSGAIDSRRLVAAAAKMAPRRQSLPRSLVLRKVMTLDYLMTMRQSSLPPALLSYPLHPPRHQPSYHRRKRADSSTMRGSAWR</sequence>
<feature type="region of interest" description="Disordered" evidence="7">
    <location>
        <begin position="46"/>
        <end position="67"/>
    </location>
</feature>
<evidence type="ECO:0000313" key="9">
    <source>
        <dbReference type="Proteomes" id="UP000008022"/>
    </source>
</evidence>
<keyword evidence="4" id="KW-0653">Protein transport</keyword>
<evidence type="ECO:0000256" key="5">
    <source>
        <dbReference type="ARBA" id="ARBA00023121"/>
    </source>
</evidence>
<evidence type="ECO:0000256" key="6">
    <source>
        <dbReference type="ARBA" id="ARBA00023136"/>
    </source>
</evidence>
<feature type="compositionally biased region" description="Basic residues" evidence="7">
    <location>
        <begin position="886"/>
        <end position="896"/>
    </location>
</feature>
<keyword evidence="9" id="KW-1185">Reference proteome</keyword>
<dbReference type="GO" id="GO:0015031">
    <property type="term" value="P:protein transport"/>
    <property type="evidence" value="ECO:0007669"/>
    <property type="project" value="UniProtKB-KW"/>
</dbReference>
<feature type="region of interest" description="Disordered" evidence="7">
    <location>
        <begin position="1141"/>
        <end position="1169"/>
    </location>
</feature>
<name>A0A0E0NTG2_ORYRU</name>
<feature type="region of interest" description="Disordered" evidence="7">
    <location>
        <begin position="576"/>
        <end position="612"/>
    </location>
</feature>
<reference evidence="8" key="2">
    <citation type="submission" date="2015-06" db="UniProtKB">
        <authorList>
            <consortium name="EnsemblPlants"/>
        </authorList>
    </citation>
    <scope>IDENTIFICATION</scope>
</reference>
<dbReference type="InterPro" id="IPR039937">
    <property type="entry name" value="SNX20/SNX21"/>
</dbReference>
<feature type="compositionally biased region" description="Polar residues" evidence="7">
    <location>
        <begin position="590"/>
        <end position="603"/>
    </location>
</feature>
<feature type="region of interest" description="Disordered" evidence="7">
    <location>
        <begin position="1008"/>
        <end position="1041"/>
    </location>
</feature>
<evidence type="ECO:0000256" key="4">
    <source>
        <dbReference type="ARBA" id="ARBA00022927"/>
    </source>
</evidence>
<dbReference type="OMA" id="FRGPRMN"/>
<dbReference type="PANTHER" id="PTHR20939">
    <property type="entry name" value="SORTING NEXIN 20, 21"/>
    <property type="match status" value="1"/>
</dbReference>
<keyword evidence="3" id="KW-0967">Endosome</keyword>
<evidence type="ECO:0000256" key="7">
    <source>
        <dbReference type="SAM" id="MobiDB-lite"/>
    </source>
</evidence>
<dbReference type="PANTHER" id="PTHR20939:SF11">
    <property type="entry name" value="LD12265P"/>
    <property type="match status" value="1"/>
</dbReference>
<feature type="region of interest" description="Disordered" evidence="7">
    <location>
        <begin position="878"/>
        <end position="904"/>
    </location>
</feature>
<dbReference type="EnsemblPlants" id="ORUFI03G13520.1">
    <property type="protein sequence ID" value="ORUFI03G13520.1"/>
    <property type="gene ID" value="ORUFI03G13520"/>
</dbReference>
<organism evidence="8 9">
    <name type="scientific">Oryza rufipogon</name>
    <name type="common">Brownbeard rice</name>
    <name type="synonym">Asian wild rice</name>
    <dbReference type="NCBI Taxonomy" id="4529"/>
    <lineage>
        <taxon>Eukaryota</taxon>
        <taxon>Viridiplantae</taxon>
        <taxon>Streptophyta</taxon>
        <taxon>Embryophyta</taxon>
        <taxon>Tracheophyta</taxon>
        <taxon>Spermatophyta</taxon>
        <taxon>Magnoliopsida</taxon>
        <taxon>Liliopsida</taxon>
        <taxon>Poales</taxon>
        <taxon>Poaceae</taxon>
        <taxon>BOP clade</taxon>
        <taxon>Oryzoideae</taxon>
        <taxon>Oryzeae</taxon>
        <taxon>Oryzinae</taxon>
        <taxon>Oryza</taxon>
    </lineage>
</organism>
<dbReference type="AlphaFoldDB" id="A0A0E0NTG2"/>
<proteinExistence type="predicted"/>
<dbReference type="GO" id="GO:1901981">
    <property type="term" value="F:phosphatidylinositol phosphate binding"/>
    <property type="evidence" value="ECO:0007669"/>
    <property type="project" value="TreeGrafter"/>
</dbReference>
<evidence type="ECO:0000256" key="2">
    <source>
        <dbReference type="ARBA" id="ARBA00022448"/>
    </source>
</evidence>
<feature type="compositionally biased region" description="Polar residues" evidence="7">
    <location>
        <begin position="159"/>
        <end position="173"/>
    </location>
</feature>
<feature type="region of interest" description="Disordered" evidence="7">
    <location>
        <begin position="202"/>
        <end position="252"/>
    </location>
</feature>
<feature type="region of interest" description="Disordered" evidence="7">
    <location>
        <begin position="747"/>
        <end position="791"/>
    </location>
</feature>
<feature type="compositionally biased region" description="Polar residues" evidence="7">
    <location>
        <begin position="1160"/>
        <end position="1169"/>
    </location>
</feature>
<feature type="region of interest" description="Disordered" evidence="7">
    <location>
        <begin position="687"/>
        <end position="712"/>
    </location>
</feature>
<feature type="region of interest" description="Disordered" evidence="7">
    <location>
        <begin position="154"/>
        <end position="180"/>
    </location>
</feature>
<feature type="compositionally biased region" description="Polar residues" evidence="7">
    <location>
        <begin position="687"/>
        <end position="700"/>
    </location>
</feature>
<dbReference type="eggNOG" id="ENOG502QS0K">
    <property type="taxonomic scope" value="Eukaryota"/>
</dbReference>
<keyword evidence="5" id="KW-0446">Lipid-binding</keyword>
<evidence type="ECO:0000256" key="3">
    <source>
        <dbReference type="ARBA" id="ARBA00022753"/>
    </source>
</evidence>
<feature type="compositionally biased region" description="Basic and acidic residues" evidence="7">
    <location>
        <begin position="747"/>
        <end position="772"/>
    </location>
</feature>
<dbReference type="Gramene" id="ORUFI03G13520.1">
    <property type="protein sequence ID" value="ORUFI03G13520.1"/>
    <property type="gene ID" value="ORUFI03G13520"/>
</dbReference>